<dbReference type="Proteomes" id="UP000697710">
    <property type="component" value="Unassembled WGS sequence"/>
</dbReference>
<proteinExistence type="predicted"/>
<name>A0A956LXX0_UNCEI</name>
<dbReference type="EMBL" id="JAGQHR010000151">
    <property type="protein sequence ID" value="MCA9727358.1"/>
    <property type="molecule type" value="Genomic_DNA"/>
</dbReference>
<dbReference type="InterPro" id="IPR011250">
    <property type="entry name" value="OMP/PagP_B-barrel"/>
</dbReference>
<keyword evidence="1" id="KW-1133">Transmembrane helix</keyword>
<gene>
    <name evidence="2" type="ORF">KC729_06720</name>
</gene>
<comment type="caution">
    <text evidence="2">The sequence shown here is derived from an EMBL/GenBank/DDBJ whole genome shotgun (WGS) entry which is preliminary data.</text>
</comment>
<feature type="transmembrane region" description="Helical" evidence="1">
    <location>
        <begin position="23"/>
        <end position="41"/>
    </location>
</feature>
<accession>A0A956LXX0</accession>
<reference evidence="2" key="2">
    <citation type="journal article" date="2021" name="Microbiome">
        <title>Successional dynamics and alternative stable states in a saline activated sludge microbial community over 9 years.</title>
        <authorList>
            <person name="Wang Y."/>
            <person name="Ye J."/>
            <person name="Ju F."/>
            <person name="Liu L."/>
            <person name="Boyd J.A."/>
            <person name="Deng Y."/>
            <person name="Parks D.H."/>
            <person name="Jiang X."/>
            <person name="Yin X."/>
            <person name="Woodcroft B.J."/>
            <person name="Tyson G.W."/>
            <person name="Hugenholtz P."/>
            <person name="Polz M.F."/>
            <person name="Zhang T."/>
        </authorList>
    </citation>
    <scope>NUCLEOTIDE SEQUENCE</scope>
    <source>
        <strain evidence="2">HKST-UBA01</strain>
    </source>
</reference>
<evidence type="ECO:0000256" key="1">
    <source>
        <dbReference type="SAM" id="Phobius"/>
    </source>
</evidence>
<sequence length="227" mass="25153">MADICGREVDGHARWRFRAGGVSLGRVLLVVVLAMTFGWSLPREARAYEQRSNTISLGIQGGVGLMSGSGDFEPDTTTPTASIPYDAFDLGPGLAIHIRYSLDRTHALGVTFEDLRFDRKTDAIVQPTQFQLNNFLAQYYVYFNRRSKVSQYVVAGAGFHRATFRLGDDSSIQPGEGLAANLGVGSEYFLRRPFSIDASLRGYWLKPKQGTIVGGELFLGIHYYLTR</sequence>
<dbReference type="SUPFAM" id="SSF56925">
    <property type="entry name" value="OMPA-like"/>
    <property type="match status" value="1"/>
</dbReference>
<keyword evidence="1" id="KW-0812">Transmembrane</keyword>
<evidence type="ECO:0000313" key="2">
    <source>
        <dbReference type="EMBL" id="MCA9727358.1"/>
    </source>
</evidence>
<organism evidence="2 3">
    <name type="scientific">Eiseniibacteriota bacterium</name>
    <dbReference type="NCBI Taxonomy" id="2212470"/>
    <lineage>
        <taxon>Bacteria</taxon>
        <taxon>Candidatus Eiseniibacteriota</taxon>
    </lineage>
</organism>
<reference evidence="2" key="1">
    <citation type="submission" date="2020-04" db="EMBL/GenBank/DDBJ databases">
        <authorList>
            <person name="Zhang T."/>
        </authorList>
    </citation>
    <scope>NUCLEOTIDE SEQUENCE</scope>
    <source>
        <strain evidence="2">HKST-UBA01</strain>
    </source>
</reference>
<keyword evidence="1" id="KW-0472">Membrane</keyword>
<protein>
    <submittedName>
        <fullName evidence="2">Outer membrane beta-barrel protein</fullName>
    </submittedName>
</protein>
<evidence type="ECO:0000313" key="3">
    <source>
        <dbReference type="Proteomes" id="UP000697710"/>
    </source>
</evidence>
<dbReference type="AlphaFoldDB" id="A0A956LXX0"/>
<dbReference type="Gene3D" id="2.40.160.20">
    <property type="match status" value="1"/>
</dbReference>